<reference evidence="2 3" key="1">
    <citation type="submission" date="2019-03" db="EMBL/GenBank/DDBJ databases">
        <title>Lake Tanganyika Metagenome-Assembled Genomes (MAGs).</title>
        <authorList>
            <person name="Tran P."/>
        </authorList>
    </citation>
    <scope>NUCLEOTIDE SEQUENCE [LARGE SCALE GENOMIC DNA]</scope>
    <source>
        <strain evidence="2">K_DeepCast_65m_m2_236</strain>
    </source>
</reference>
<keyword evidence="1" id="KW-0812">Transmembrane</keyword>
<evidence type="ECO:0000256" key="1">
    <source>
        <dbReference type="SAM" id="Phobius"/>
    </source>
</evidence>
<dbReference type="EMBL" id="VGJX01000003">
    <property type="protein sequence ID" value="MBM3273533.1"/>
    <property type="molecule type" value="Genomic_DNA"/>
</dbReference>
<keyword evidence="1" id="KW-1133">Transmembrane helix</keyword>
<comment type="caution">
    <text evidence="2">The sequence shown here is derived from an EMBL/GenBank/DDBJ whole genome shotgun (WGS) entry which is preliminary data.</text>
</comment>
<dbReference type="AlphaFoldDB" id="A0A937X070"/>
<sequence length="118" mass="12656">MSGKLTGVVPVNLLTVLTWTVAIVLGFAVIFLLSGMLSGGGGAGGELQNLVPPEIWADLSPAAKASFRVVAQRDEATRERFKRILMRLAEGYLQENRSATARQAYVAILLETLGKLTL</sequence>
<name>A0A937X070_9BACT</name>
<dbReference type="Proteomes" id="UP000703893">
    <property type="component" value="Unassembled WGS sequence"/>
</dbReference>
<protein>
    <submittedName>
        <fullName evidence="2">Uncharacterized protein</fullName>
    </submittedName>
</protein>
<evidence type="ECO:0000313" key="2">
    <source>
        <dbReference type="EMBL" id="MBM3273533.1"/>
    </source>
</evidence>
<proteinExistence type="predicted"/>
<feature type="transmembrane region" description="Helical" evidence="1">
    <location>
        <begin position="12"/>
        <end position="33"/>
    </location>
</feature>
<evidence type="ECO:0000313" key="3">
    <source>
        <dbReference type="Proteomes" id="UP000703893"/>
    </source>
</evidence>
<gene>
    <name evidence="2" type="ORF">FJZ00_00160</name>
</gene>
<organism evidence="2 3">
    <name type="scientific">Candidatus Tanganyikabacteria bacterium</name>
    <dbReference type="NCBI Taxonomy" id="2961651"/>
    <lineage>
        <taxon>Bacteria</taxon>
        <taxon>Bacillati</taxon>
        <taxon>Candidatus Sericytochromatia</taxon>
        <taxon>Candidatus Tanganyikabacteria</taxon>
    </lineage>
</organism>
<keyword evidence="1" id="KW-0472">Membrane</keyword>
<accession>A0A937X070</accession>